<keyword evidence="8" id="KW-0051">Antiviral defense</keyword>
<keyword evidence="6" id="KW-0460">Magnesium</keyword>
<dbReference type="GO" id="GO:0051607">
    <property type="term" value="P:defense response to virus"/>
    <property type="evidence" value="ECO:0007669"/>
    <property type="project" value="UniProtKB-KW"/>
</dbReference>
<dbReference type="InterPro" id="IPR048445">
    <property type="entry name" value="DncV-like_NTFase"/>
</dbReference>
<evidence type="ECO:0000256" key="9">
    <source>
        <dbReference type="ARBA" id="ARBA00023134"/>
    </source>
</evidence>
<dbReference type="GO" id="GO:0009117">
    <property type="term" value="P:nucleotide metabolic process"/>
    <property type="evidence" value="ECO:0007669"/>
    <property type="project" value="UniProtKB-KW"/>
</dbReference>
<proteinExistence type="predicted"/>
<evidence type="ECO:0000256" key="5">
    <source>
        <dbReference type="ARBA" id="ARBA00022840"/>
    </source>
</evidence>
<evidence type="ECO:0000256" key="7">
    <source>
        <dbReference type="ARBA" id="ARBA00023080"/>
    </source>
</evidence>
<evidence type="ECO:0000256" key="10">
    <source>
        <dbReference type="ARBA" id="ARBA00044145"/>
    </source>
</evidence>
<keyword evidence="3" id="KW-0479">Metal-binding</keyword>
<dbReference type="InterPro" id="IPR047805">
    <property type="entry name" value="GAMP_synthase"/>
</dbReference>
<keyword evidence="2" id="KW-0548">Nucleotidyltransferase</keyword>
<protein>
    <recommendedName>
        <fullName evidence="10">Cyclic GMP-AMP synthase</fullName>
    </recommendedName>
</protein>
<evidence type="ECO:0000256" key="4">
    <source>
        <dbReference type="ARBA" id="ARBA00022741"/>
    </source>
</evidence>
<dbReference type="Proteomes" id="UP000616201">
    <property type="component" value="Unassembled WGS sequence"/>
</dbReference>
<keyword evidence="5" id="KW-0067">ATP-binding</keyword>
<evidence type="ECO:0000313" key="13">
    <source>
        <dbReference type="EMBL" id="MBE8715319.1"/>
    </source>
</evidence>
<sequence>MKQLASNQALEWEKPKLYANYLLHQKHINQIMANCNELFSLYNSAIKLSEERRTILRAVRNSLRKKIERKFNELIFDETLEFHSQGSYVMDTIITPKDDDYDLDYGVYFLGDKSKEDRPDAKEFHDAILFAVGEDESYADVTDKDTCVRVRYDKEKFHIDLPIYYADSPTNPNLAHLSKDWPLSNPVEFIAWFEEKVASGFQKAFLYERRMFSEYKQWQSDIRKEDAQLRRIVRYLKGWSDELRGEVHTSGSIYRPFKPYSTVGCYC</sequence>
<reference evidence="13" key="1">
    <citation type="submission" date="2018-02" db="EMBL/GenBank/DDBJ databases">
        <authorList>
            <person name="Vasarhelyi B.M."/>
            <person name="Deshmukh S."/>
            <person name="Balint B."/>
            <person name="Kukolya J."/>
        </authorList>
    </citation>
    <scope>NUCLEOTIDE SEQUENCE</scope>
    <source>
        <strain evidence="13">KB22</strain>
    </source>
</reference>
<comment type="caution">
    <text evidence="13">The sequence shown here is derived from an EMBL/GenBank/DDBJ whole genome shotgun (WGS) entry which is preliminary data.</text>
</comment>
<evidence type="ECO:0000256" key="8">
    <source>
        <dbReference type="ARBA" id="ARBA00023118"/>
    </source>
</evidence>
<dbReference type="GO" id="GO:0005524">
    <property type="term" value="F:ATP binding"/>
    <property type="evidence" value="ECO:0007669"/>
    <property type="project" value="UniProtKB-KW"/>
</dbReference>
<keyword evidence="1" id="KW-0808">Transferase</keyword>
<dbReference type="GO" id="GO:0140701">
    <property type="term" value="F:3',3'-cyclic GMP-AMP synthase activity"/>
    <property type="evidence" value="ECO:0007669"/>
    <property type="project" value="InterPro"/>
</dbReference>
<dbReference type="AlphaFoldDB" id="A0A928YRU2"/>
<dbReference type="NCBIfam" id="NF041078">
    <property type="entry name" value="cGAS"/>
    <property type="match status" value="1"/>
</dbReference>
<keyword evidence="4" id="KW-0547">Nucleotide-binding</keyword>
<evidence type="ECO:0000256" key="11">
    <source>
        <dbReference type="ARBA" id="ARBA00048304"/>
    </source>
</evidence>
<name>A0A928YRU2_9SPHI</name>
<evidence type="ECO:0000256" key="2">
    <source>
        <dbReference type="ARBA" id="ARBA00022695"/>
    </source>
</evidence>
<evidence type="ECO:0000313" key="14">
    <source>
        <dbReference type="Proteomes" id="UP000616201"/>
    </source>
</evidence>
<feature type="domain" description="Cyclic GMP-AMP synthase DncV-like nucleotidyltransferase" evidence="12">
    <location>
        <begin position="81"/>
        <end position="164"/>
    </location>
</feature>
<dbReference type="EMBL" id="PRDK01000009">
    <property type="protein sequence ID" value="MBE8715319.1"/>
    <property type="molecule type" value="Genomic_DNA"/>
</dbReference>
<keyword evidence="7" id="KW-0546">Nucleotide metabolism</keyword>
<dbReference type="GO" id="GO:0005525">
    <property type="term" value="F:GTP binding"/>
    <property type="evidence" value="ECO:0007669"/>
    <property type="project" value="UniProtKB-KW"/>
</dbReference>
<evidence type="ECO:0000259" key="12">
    <source>
        <dbReference type="Pfam" id="PF21654"/>
    </source>
</evidence>
<dbReference type="GO" id="GO:0046872">
    <property type="term" value="F:metal ion binding"/>
    <property type="evidence" value="ECO:0007669"/>
    <property type="project" value="UniProtKB-KW"/>
</dbReference>
<evidence type="ECO:0000256" key="1">
    <source>
        <dbReference type="ARBA" id="ARBA00022679"/>
    </source>
</evidence>
<evidence type="ECO:0000256" key="3">
    <source>
        <dbReference type="ARBA" id="ARBA00022723"/>
    </source>
</evidence>
<keyword evidence="14" id="KW-1185">Reference proteome</keyword>
<dbReference type="Pfam" id="PF21654">
    <property type="entry name" value="DncV-like_NTFase"/>
    <property type="match status" value="1"/>
</dbReference>
<gene>
    <name evidence="13" type="ORF">C4F49_16725</name>
</gene>
<accession>A0A928YRU2</accession>
<keyword evidence="9" id="KW-0342">GTP-binding</keyword>
<evidence type="ECO:0000256" key="6">
    <source>
        <dbReference type="ARBA" id="ARBA00022842"/>
    </source>
</evidence>
<comment type="catalytic activity">
    <reaction evidence="11">
        <text>GTP + ATP = 3',3'-cGAMP + 2 diphosphate</text>
        <dbReference type="Rhea" id="RHEA:35647"/>
        <dbReference type="ChEBI" id="CHEBI:30616"/>
        <dbReference type="ChEBI" id="CHEBI:33019"/>
        <dbReference type="ChEBI" id="CHEBI:37565"/>
        <dbReference type="ChEBI" id="CHEBI:71501"/>
    </reaction>
    <physiologicalReaction direction="left-to-right" evidence="11">
        <dbReference type="Rhea" id="RHEA:35648"/>
    </physiologicalReaction>
</comment>
<organism evidence="13 14">
    <name type="scientific">Sphingobacterium hungaricum</name>
    <dbReference type="NCBI Taxonomy" id="2082723"/>
    <lineage>
        <taxon>Bacteria</taxon>
        <taxon>Pseudomonadati</taxon>
        <taxon>Bacteroidota</taxon>
        <taxon>Sphingobacteriia</taxon>
        <taxon>Sphingobacteriales</taxon>
        <taxon>Sphingobacteriaceae</taxon>
        <taxon>Sphingobacterium</taxon>
    </lineage>
</organism>